<dbReference type="SUPFAM" id="SSF52922">
    <property type="entry name" value="TK C-terminal domain-like"/>
    <property type="match status" value="1"/>
</dbReference>
<dbReference type="InterPro" id="IPR029061">
    <property type="entry name" value="THDP-binding"/>
</dbReference>
<gene>
    <name evidence="5" type="ORF">GSF22_20770</name>
</gene>
<evidence type="ECO:0000259" key="4">
    <source>
        <dbReference type="SMART" id="SM00861"/>
    </source>
</evidence>
<name>A0ABS3VVG6_MICEH</name>
<keyword evidence="2" id="KW-0560">Oxidoreductase</keyword>
<dbReference type="InterPro" id="IPR005475">
    <property type="entry name" value="Transketolase-like_Pyr-bd"/>
</dbReference>
<evidence type="ECO:0000256" key="2">
    <source>
        <dbReference type="ARBA" id="ARBA00023002"/>
    </source>
</evidence>
<evidence type="ECO:0000256" key="3">
    <source>
        <dbReference type="ARBA" id="ARBA00023052"/>
    </source>
</evidence>
<feature type="domain" description="Transketolase-like pyrimidine-binding" evidence="4">
    <location>
        <begin position="4"/>
        <end position="179"/>
    </location>
</feature>
<proteinExistence type="predicted"/>
<dbReference type="Gene3D" id="3.40.50.970">
    <property type="match status" value="1"/>
</dbReference>
<dbReference type="Pfam" id="PF02779">
    <property type="entry name" value="Transket_pyr"/>
    <property type="match status" value="1"/>
</dbReference>
<organism evidence="5 6">
    <name type="scientific">Micromonospora echinofusca</name>
    <dbReference type="NCBI Taxonomy" id="47858"/>
    <lineage>
        <taxon>Bacteria</taxon>
        <taxon>Bacillati</taxon>
        <taxon>Actinomycetota</taxon>
        <taxon>Actinomycetes</taxon>
        <taxon>Micromonosporales</taxon>
        <taxon>Micromonosporaceae</taxon>
        <taxon>Micromonospora</taxon>
    </lineage>
</organism>
<keyword evidence="6" id="KW-1185">Reference proteome</keyword>
<dbReference type="Pfam" id="PF02780">
    <property type="entry name" value="Transketolase_C"/>
    <property type="match status" value="1"/>
</dbReference>
<dbReference type="PANTHER" id="PTHR43257">
    <property type="entry name" value="PYRUVATE DEHYDROGENASE E1 COMPONENT BETA SUBUNIT"/>
    <property type="match status" value="1"/>
</dbReference>
<evidence type="ECO:0000313" key="6">
    <source>
        <dbReference type="Proteomes" id="UP000823521"/>
    </source>
</evidence>
<protein>
    <submittedName>
        <fullName evidence="5">Alpha-ketoacid dehydrogenase subunit beta</fullName>
    </submittedName>
</protein>
<sequence>MARMRMRQAVVAALADEMRADESVMLMGEDVAAAGGPFKTSEGLLDEFGGLRVRDTPISEMAFTGAAVGAACLGLRPVVEIMFMEFLGVALDMVVTEAAKFHYLSGGRITVPMVVRASVGSGGGFGLQHSQTLENWVTATPGLCVVVASDPQTAYGLNRAAIRHDGPVVVLEPRALYPVRGDVVTGDAGIVPIGRARVLRRGADVTVVALGQTVGVALAAVADAGVDAEVIDLATLVPWDRDTVRKSVRRTGRLVVVEEAPESGGWGHEIVSSVTSAVFSDLTAPPFRITSPDVPVPYSPALEARYLPTREYVARQLTSYLRSGTVPAPWWIEEGLAR</sequence>
<evidence type="ECO:0000256" key="1">
    <source>
        <dbReference type="ARBA" id="ARBA00001964"/>
    </source>
</evidence>
<dbReference type="Proteomes" id="UP000823521">
    <property type="component" value="Unassembled WGS sequence"/>
</dbReference>
<dbReference type="SUPFAM" id="SSF52518">
    <property type="entry name" value="Thiamin diphosphate-binding fold (THDP-binding)"/>
    <property type="match status" value="1"/>
</dbReference>
<dbReference type="Gene3D" id="3.40.50.920">
    <property type="match status" value="1"/>
</dbReference>
<dbReference type="InterPro" id="IPR009014">
    <property type="entry name" value="Transketo_C/PFOR_II"/>
</dbReference>
<keyword evidence="3" id="KW-0786">Thiamine pyrophosphate</keyword>
<dbReference type="CDD" id="cd07036">
    <property type="entry name" value="TPP_PYR_E1-PDHc-beta_like"/>
    <property type="match status" value="1"/>
</dbReference>
<evidence type="ECO:0000313" key="5">
    <source>
        <dbReference type="EMBL" id="MBO4208423.1"/>
    </source>
</evidence>
<accession>A0ABS3VVG6</accession>
<dbReference type="SMART" id="SM00861">
    <property type="entry name" value="Transket_pyr"/>
    <property type="match status" value="1"/>
</dbReference>
<dbReference type="EMBL" id="WVUH01000195">
    <property type="protein sequence ID" value="MBO4208423.1"/>
    <property type="molecule type" value="Genomic_DNA"/>
</dbReference>
<dbReference type="InterPro" id="IPR033248">
    <property type="entry name" value="Transketolase_C"/>
</dbReference>
<comment type="caution">
    <text evidence="5">The sequence shown here is derived from an EMBL/GenBank/DDBJ whole genome shotgun (WGS) entry which is preliminary data.</text>
</comment>
<dbReference type="PANTHER" id="PTHR43257:SF2">
    <property type="entry name" value="PYRUVATE DEHYDROGENASE E1 COMPONENT SUBUNIT BETA"/>
    <property type="match status" value="1"/>
</dbReference>
<comment type="cofactor">
    <cofactor evidence="1">
        <name>thiamine diphosphate</name>
        <dbReference type="ChEBI" id="CHEBI:58937"/>
    </cofactor>
</comment>
<reference evidence="5 6" key="1">
    <citation type="submission" date="2019-12" db="EMBL/GenBank/DDBJ databases">
        <title>Whole genome sequencing of endophytic Actinobacterium Micromonospora sp. MPMI6T.</title>
        <authorList>
            <person name="Evv R."/>
            <person name="Podile A.R."/>
        </authorList>
    </citation>
    <scope>NUCLEOTIDE SEQUENCE [LARGE SCALE GENOMIC DNA]</scope>
    <source>
        <strain evidence="5 6">MPMI6</strain>
    </source>
</reference>